<feature type="domain" description="YscD-like Bon-like" evidence="2">
    <location>
        <begin position="179"/>
        <end position="239"/>
    </location>
</feature>
<keyword evidence="5" id="KW-1185">Reference proteome</keyword>
<dbReference type="Pfam" id="PF16697">
    <property type="entry name" value="Yop-YscD_cpl"/>
    <property type="match status" value="1"/>
</dbReference>
<dbReference type="InterPro" id="IPR053946">
    <property type="entry name" value="YscD_ppl_3rd"/>
</dbReference>
<dbReference type="SUPFAM" id="SSF49879">
    <property type="entry name" value="SMAD/FHA domain"/>
    <property type="match status" value="1"/>
</dbReference>
<dbReference type="Gene3D" id="2.60.200.20">
    <property type="match status" value="1"/>
</dbReference>
<feature type="domain" description="YscD cytoplasmic" evidence="1">
    <location>
        <begin position="21"/>
        <end position="88"/>
    </location>
</feature>
<dbReference type="Proteomes" id="UP000306753">
    <property type="component" value="Unassembled WGS sequence"/>
</dbReference>
<sequence length="312" mass="33010">MTAMASFPTGAEHHHMSTLTVLEGVHQGVSLPLDMAACSIGAGQQSDLVLGDPGVAERHVTLRLSARHVAVEALGGDVRVFGQGRETRVAQGSGYRARLPFELLVGQARLRLDAPASGGATVAPASGGTLQWMMAVVFMFICAGALAVLRDDASPVSAGIAMAPVAAEAKTLRPSLDALRAELERDARAAGLEGLRIGVQNGQLRVRGSLTAEQQSRWADVQRAFDGRHGRYAPLHSEVALREPGAQPRVRFQAVWFGDNPYVINAAGARLYPGAALEHGWTLLRIDAEQVVLARGEERFAFTLGAPASDEG</sequence>
<accession>A0A5R9QEU8</accession>
<evidence type="ECO:0008006" key="6">
    <source>
        <dbReference type="Google" id="ProtNLM"/>
    </source>
</evidence>
<reference evidence="4 5" key="1">
    <citation type="journal article" date="2017" name="Eur. J. Clin. Microbiol. Infect. Dis.">
        <title>Uncommonly isolated clinical Pseudomonas: identification and phylogenetic assignation.</title>
        <authorList>
            <person name="Mulet M."/>
            <person name="Gomila M."/>
            <person name="Ramirez A."/>
            <person name="Cardew S."/>
            <person name="Moore E.R."/>
            <person name="Lalucat J."/>
            <person name="Garcia-Valdes E."/>
        </authorList>
    </citation>
    <scope>NUCLEOTIDE SEQUENCE [LARGE SCALE GENOMIC DNA]</scope>
    <source>
        <strain evidence="4 5">SD129</strain>
    </source>
</reference>
<evidence type="ECO:0000259" key="2">
    <source>
        <dbReference type="Pfam" id="PF21934"/>
    </source>
</evidence>
<dbReference type="InterPro" id="IPR008984">
    <property type="entry name" value="SMAD_FHA_dom_sf"/>
</dbReference>
<gene>
    <name evidence="4" type="ORF">DN820_09785</name>
</gene>
<evidence type="ECO:0000259" key="3">
    <source>
        <dbReference type="Pfam" id="PF23893"/>
    </source>
</evidence>
<proteinExistence type="predicted"/>
<feature type="domain" description="YscD/Y4YQ C-terminal" evidence="3">
    <location>
        <begin position="253"/>
        <end position="301"/>
    </location>
</feature>
<dbReference type="Pfam" id="PF21934">
    <property type="entry name" value="Yop-YscD_ppl_3rd"/>
    <property type="match status" value="1"/>
</dbReference>
<dbReference type="InterPro" id="IPR032030">
    <property type="entry name" value="YscD_cytoplasmic_dom"/>
</dbReference>
<evidence type="ECO:0000259" key="1">
    <source>
        <dbReference type="Pfam" id="PF16697"/>
    </source>
</evidence>
<protein>
    <recommendedName>
        <fullName evidence="6">YscD cytoplasmic domain-containing protein</fullName>
    </recommendedName>
</protein>
<dbReference type="Pfam" id="PF23893">
    <property type="entry name" value="Y4YQ_C"/>
    <property type="match status" value="1"/>
</dbReference>
<evidence type="ECO:0000313" key="4">
    <source>
        <dbReference type="EMBL" id="TLX63667.1"/>
    </source>
</evidence>
<evidence type="ECO:0000313" key="5">
    <source>
        <dbReference type="Proteomes" id="UP000306753"/>
    </source>
</evidence>
<dbReference type="EMBL" id="QLAG01000010">
    <property type="protein sequence ID" value="TLX63667.1"/>
    <property type="molecule type" value="Genomic_DNA"/>
</dbReference>
<comment type="caution">
    <text evidence="4">The sequence shown here is derived from an EMBL/GenBank/DDBJ whole genome shotgun (WGS) entry which is preliminary data.</text>
</comment>
<dbReference type="InterPro" id="IPR057770">
    <property type="entry name" value="YscD/Y4YQ_C"/>
</dbReference>
<organism evidence="4 5">
    <name type="scientific">Stutzerimonas nosocomialis</name>
    <dbReference type="NCBI Taxonomy" id="1056496"/>
    <lineage>
        <taxon>Bacteria</taxon>
        <taxon>Pseudomonadati</taxon>
        <taxon>Pseudomonadota</taxon>
        <taxon>Gammaproteobacteria</taxon>
        <taxon>Pseudomonadales</taxon>
        <taxon>Pseudomonadaceae</taxon>
        <taxon>Stutzerimonas</taxon>
    </lineage>
</organism>
<dbReference type="AlphaFoldDB" id="A0A5R9QEU8"/>
<name>A0A5R9QEU8_9GAMM</name>